<sequence length="108" mass="12744">MRNLIVKLLITVILIIGIPTGIMLLEQKKMPRIDVEQYNKLEVGMTLEETIDILGEGYLDYETASDGYVRQDYIYIEKFKITFKTIYDPREFHLRFINGRLEKKSLLI</sequence>
<accession>A0A927GYH9</accession>
<dbReference type="RefSeq" id="WP_190925776.1">
    <property type="nucleotide sequence ID" value="NZ_JACXJA010000006.1"/>
</dbReference>
<keyword evidence="1" id="KW-1133">Transmembrane helix</keyword>
<feature type="transmembrane region" description="Helical" evidence="1">
    <location>
        <begin position="6"/>
        <end position="25"/>
    </location>
</feature>
<evidence type="ECO:0000256" key="1">
    <source>
        <dbReference type="SAM" id="Phobius"/>
    </source>
</evidence>
<comment type="caution">
    <text evidence="2">The sequence shown here is derived from an EMBL/GenBank/DDBJ whole genome shotgun (WGS) entry which is preliminary data.</text>
</comment>
<organism evidence="2 3">
    <name type="scientific">Paenibacillus oceani</name>
    <dbReference type="NCBI Taxonomy" id="2772510"/>
    <lineage>
        <taxon>Bacteria</taxon>
        <taxon>Bacillati</taxon>
        <taxon>Bacillota</taxon>
        <taxon>Bacilli</taxon>
        <taxon>Bacillales</taxon>
        <taxon>Paenibacillaceae</taxon>
        <taxon>Paenibacillus</taxon>
    </lineage>
</organism>
<proteinExistence type="predicted"/>
<evidence type="ECO:0000313" key="2">
    <source>
        <dbReference type="EMBL" id="MBD2861620.1"/>
    </source>
</evidence>
<keyword evidence="1" id="KW-0812">Transmembrane</keyword>
<protein>
    <submittedName>
        <fullName evidence="2">Uncharacterized protein</fullName>
    </submittedName>
</protein>
<dbReference type="Gene3D" id="3.10.450.730">
    <property type="entry name" value="BLIP domain"/>
    <property type="match status" value="1"/>
</dbReference>
<dbReference type="EMBL" id="JACXJA010000006">
    <property type="protein sequence ID" value="MBD2861620.1"/>
    <property type="molecule type" value="Genomic_DNA"/>
</dbReference>
<gene>
    <name evidence="2" type="ORF">IDH45_06390</name>
</gene>
<dbReference type="Proteomes" id="UP000639396">
    <property type="component" value="Unassembled WGS sequence"/>
</dbReference>
<reference evidence="2" key="1">
    <citation type="submission" date="2020-09" db="EMBL/GenBank/DDBJ databases">
        <title>A novel bacterium of genus Paenibacillus, isolated from South China Sea.</title>
        <authorList>
            <person name="Huang H."/>
            <person name="Mo K."/>
            <person name="Hu Y."/>
        </authorList>
    </citation>
    <scope>NUCLEOTIDE SEQUENCE</scope>
    <source>
        <strain evidence="2">IB182363</strain>
    </source>
</reference>
<keyword evidence="3" id="KW-1185">Reference proteome</keyword>
<keyword evidence="1" id="KW-0472">Membrane</keyword>
<name>A0A927GYH9_9BACL</name>
<evidence type="ECO:0000313" key="3">
    <source>
        <dbReference type="Proteomes" id="UP000639396"/>
    </source>
</evidence>
<dbReference type="AlphaFoldDB" id="A0A927GYH9"/>